<reference evidence="2" key="1">
    <citation type="submission" date="2018-10" db="EMBL/GenBank/DDBJ databases">
        <authorList>
            <consortium name="NARMS: The National Antimicrobial Resistance Monitoring System"/>
        </authorList>
    </citation>
    <scope>NUCLEOTIDE SEQUENCE [LARGE SCALE GENOMIC DNA]</scope>
    <source>
        <strain evidence="2">CVM N17EC0388</strain>
    </source>
</reference>
<dbReference type="EMBL" id="RNRV01000010">
    <property type="protein sequence ID" value="MHO04250.1"/>
    <property type="molecule type" value="Genomic_DNA"/>
</dbReference>
<dbReference type="AlphaFoldDB" id="A0A3L0VWF6"/>
<accession>A0A3L0VWF6</accession>
<comment type="caution">
    <text evidence="2">The sequence shown here is derived from an EMBL/GenBank/DDBJ whole genome shotgun (WGS) entry which is preliminary data.</text>
</comment>
<keyword evidence="1" id="KW-0732">Signal</keyword>
<proteinExistence type="predicted"/>
<sequence>MKMARHGVAASLLLLPTLGLAQPSLDLQYSTFYSQMKTFAKGEFGHARLGFYLTDQQNGQRCLLTSARVSTLDRDVAAEVTVDSELRLPYDDDLNLDKATVVVGLTEAHAACDLSVQVMADAPPVSGSQWELKVAEVVKRQQDMQALLSKLAGMVGKYFLPKMAGVRVTLVQPTGTAYLIDGARQLPLSWQEGQLLLSNAQLADFAAGKLQLKGDILRLTPWLHKG</sequence>
<feature type="signal peptide" evidence="1">
    <location>
        <begin position="1"/>
        <end position="21"/>
    </location>
</feature>
<dbReference type="Pfam" id="PF11205">
    <property type="entry name" value="DUF2987"/>
    <property type="match status" value="1"/>
</dbReference>
<evidence type="ECO:0000256" key="1">
    <source>
        <dbReference type="SAM" id="SignalP"/>
    </source>
</evidence>
<dbReference type="InterPro" id="IPR021370">
    <property type="entry name" value="DUF2987"/>
</dbReference>
<name>A0A3L0VWF6_ECOLX</name>
<gene>
    <name evidence="2" type="ORF">D9F05_07700</name>
</gene>
<evidence type="ECO:0000313" key="2">
    <source>
        <dbReference type="EMBL" id="MHO04250.1"/>
    </source>
</evidence>
<feature type="chain" id="PRO_5018136901" evidence="1">
    <location>
        <begin position="22"/>
        <end position="226"/>
    </location>
</feature>
<protein>
    <submittedName>
        <fullName evidence="2">DUF2987 domain-containing protein</fullName>
    </submittedName>
</protein>
<organism evidence="2">
    <name type="scientific">Escherichia coli</name>
    <dbReference type="NCBI Taxonomy" id="562"/>
    <lineage>
        <taxon>Bacteria</taxon>
        <taxon>Pseudomonadati</taxon>
        <taxon>Pseudomonadota</taxon>
        <taxon>Gammaproteobacteria</taxon>
        <taxon>Enterobacterales</taxon>
        <taxon>Enterobacteriaceae</taxon>
        <taxon>Escherichia</taxon>
    </lineage>
</organism>